<keyword evidence="3" id="KW-0489">Methyltransferase</keyword>
<evidence type="ECO:0000313" key="4">
    <source>
        <dbReference type="Proteomes" id="UP000054845"/>
    </source>
</evidence>
<dbReference type="EMBL" id="CCYA01000206">
    <property type="protein sequence ID" value="CEH13234.1"/>
    <property type="molecule type" value="Genomic_DNA"/>
</dbReference>
<evidence type="ECO:0000259" key="2">
    <source>
        <dbReference type="Pfam" id="PF01035"/>
    </source>
</evidence>
<dbReference type="Proteomes" id="UP000054845">
    <property type="component" value="Unassembled WGS sequence"/>
</dbReference>
<dbReference type="STRING" id="401625.A0A0N7L9A4"/>
<reference evidence="3 4" key="1">
    <citation type="submission" date="2014-09" db="EMBL/GenBank/DDBJ databases">
        <authorList>
            <person name="Magalhaes I.L.F."/>
            <person name="Oliveira U."/>
            <person name="Santos F.R."/>
            <person name="Vidigal T.H.D.A."/>
            <person name="Brescovit A.D."/>
            <person name="Santos A.J."/>
        </authorList>
    </citation>
    <scope>NUCLEOTIDE SEQUENCE [LARGE SCALE GENOMIC DNA]</scope>
</reference>
<dbReference type="Gene3D" id="1.10.10.10">
    <property type="entry name" value="Winged helix-like DNA-binding domain superfamily/Winged helix DNA-binding domain"/>
    <property type="match status" value="1"/>
</dbReference>
<dbReference type="GO" id="GO:0032259">
    <property type="term" value="P:methylation"/>
    <property type="evidence" value="ECO:0007669"/>
    <property type="project" value="UniProtKB-KW"/>
</dbReference>
<keyword evidence="4" id="KW-1185">Reference proteome</keyword>
<evidence type="ECO:0000256" key="1">
    <source>
        <dbReference type="ARBA" id="ARBA00022763"/>
    </source>
</evidence>
<dbReference type="PANTHER" id="PTHR42942:SF1">
    <property type="entry name" value="ALKYLTRANSFERASE-LIKE PROTEIN 1"/>
    <property type="match status" value="1"/>
</dbReference>
<dbReference type="AlphaFoldDB" id="A0A0N7L9A4"/>
<dbReference type="GO" id="GO:0006281">
    <property type="term" value="P:DNA repair"/>
    <property type="evidence" value="ECO:0007669"/>
    <property type="project" value="InterPro"/>
</dbReference>
<dbReference type="Pfam" id="PF01035">
    <property type="entry name" value="DNA_binding_1"/>
    <property type="match status" value="1"/>
</dbReference>
<dbReference type="InterPro" id="IPR014048">
    <property type="entry name" value="MethylDNA_cys_MeTrfase_DNA-bd"/>
</dbReference>
<name>A0A0N7L9A4_9BASI</name>
<dbReference type="SUPFAM" id="SSF46767">
    <property type="entry name" value="Methylated DNA-protein cysteine methyltransferase, C-terminal domain"/>
    <property type="match status" value="1"/>
</dbReference>
<dbReference type="PANTHER" id="PTHR42942">
    <property type="entry name" value="6-O-METHYLGUANINE DNA METHYLTRANSFERASE"/>
    <property type="match status" value="1"/>
</dbReference>
<dbReference type="GO" id="GO:0008168">
    <property type="term" value="F:methyltransferase activity"/>
    <property type="evidence" value="ECO:0007669"/>
    <property type="project" value="UniProtKB-KW"/>
</dbReference>
<protein>
    <submittedName>
        <fullName evidence="3">6-O-methylguanine-DNA methyltransferase MGMT/MGT1, involved in DNA repair</fullName>
    </submittedName>
</protein>
<proteinExistence type="predicted"/>
<dbReference type="OrthoDB" id="2548197at2759"/>
<dbReference type="CDD" id="cd06445">
    <property type="entry name" value="ATase"/>
    <property type="match status" value="1"/>
</dbReference>
<accession>A0A0N7L9A4</accession>
<dbReference type="InterPro" id="IPR052520">
    <property type="entry name" value="ATL_DNA_repair"/>
</dbReference>
<sequence>MPQVDAEEFHAAVYDICRLIPRGRVTSYGHIAKLAGHPNHSRMVGTALALLGQEASLDALPGEGGGHNVPWQRVISSSGLISLRGPGDVGASRQAERLRAEGVEVTQAPGISQYRVSFSDSAGYAWFPASLAEARALATTT</sequence>
<evidence type="ECO:0000313" key="3">
    <source>
        <dbReference type="EMBL" id="CEH13234.1"/>
    </source>
</evidence>
<feature type="domain" description="Methylated-DNA-[protein]-cysteine S-methyltransferase DNA binding" evidence="2">
    <location>
        <begin position="8"/>
        <end position="103"/>
    </location>
</feature>
<organism evidence="3 4">
    <name type="scientific">Ceraceosorus bombacis</name>
    <dbReference type="NCBI Taxonomy" id="401625"/>
    <lineage>
        <taxon>Eukaryota</taxon>
        <taxon>Fungi</taxon>
        <taxon>Dikarya</taxon>
        <taxon>Basidiomycota</taxon>
        <taxon>Ustilaginomycotina</taxon>
        <taxon>Exobasidiomycetes</taxon>
        <taxon>Ceraceosorales</taxon>
        <taxon>Ceraceosoraceae</taxon>
        <taxon>Ceraceosorus</taxon>
    </lineage>
</organism>
<dbReference type="InterPro" id="IPR036217">
    <property type="entry name" value="MethylDNA_cys_MeTrfase_DNAb"/>
</dbReference>
<keyword evidence="3" id="KW-0808">Transferase</keyword>
<keyword evidence="1" id="KW-0227">DNA damage</keyword>
<dbReference type="InterPro" id="IPR036388">
    <property type="entry name" value="WH-like_DNA-bd_sf"/>
</dbReference>